<dbReference type="Gene3D" id="3.90.1100.10">
    <property type="match status" value="1"/>
</dbReference>
<gene>
    <name evidence="23" type="ORF">FA09DRAFT_292630</name>
</gene>
<comment type="subunit">
    <text evidence="3">Component of the RNA polymerase III (Pol III) complex consisting of 17 subunits.</text>
</comment>
<dbReference type="FunFam" id="3.90.1100.10:FF:000020">
    <property type="entry name" value="DNA-directed RNA polymerase subunit beta"/>
    <property type="match status" value="1"/>
</dbReference>
<evidence type="ECO:0000256" key="6">
    <source>
        <dbReference type="ARBA" id="ARBA00022695"/>
    </source>
</evidence>
<comment type="function">
    <text evidence="13">DNA-dependent RNA polymerase catalyzes the transcription of DNA into RNA using the four ribonucleoside triphosphates as substrates. Second largest core component of RNA polymerase III which synthesizes small RNAs, such as 5S rRNA and tRNAs. Proposed to contribute to the polymerase catalytic activity and forms the polymerase active center together with the largest subunit. Pol III is composed of mobile elements and RPC2 is part of the core element with the central large cleft and probably a clamp element that moves to open and close the cleft.</text>
</comment>
<dbReference type="InterPro" id="IPR007121">
    <property type="entry name" value="RNA_pol_bsu_CS"/>
</dbReference>
<evidence type="ECO:0000256" key="11">
    <source>
        <dbReference type="ARBA" id="ARBA00023242"/>
    </source>
</evidence>
<dbReference type="Gene3D" id="3.90.1800.10">
    <property type="entry name" value="RNA polymerase alpha subunit dimerisation domain"/>
    <property type="match status" value="1"/>
</dbReference>
<dbReference type="InterPro" id="IPR007647">
    <property type="entry name" value="RNA_pol_Rpb2_5"/>
</dbReference>
<name>A0A316ZJI0_9BASI</name>
<dbReference type="RefSeq" id="XP_025601513.1">
    <property type="nucleotide sequence ID" value="XM_025740012.1"/>
</dbReference>
<dbReference type="PANTHER" id="PTHR20856">
    <property type="entry name" value="DNA-DIRECTED RNA POLYMERASE I SUBUNIT 2"/>
    <property type="match status" value="1"/>
</dbReference>
<comment type="similarity">
    <text evidence="2 14">Belongs to the RNA polymerase beta chain family.</text>
</comment>
<comment type="subcellular location">
    <subcellularLocation>
        <location evidence="1">Nucleus</location>
    </subcellularLocation>
</comment>
<dbReference type="GeneID" id="37267558"/>
<keyword evidence="6 15" id="KW-0548">Nucleotidyltransferase</keyword>
<dbReference type="FunFam" id="3.90.1110.10:FF:000006">
    <property type="entry name" value="DNA-directed RNA polymerase subunit beta"/>
    <property type="match status" value="1"/>
</dbReference>
<evidence type="ECO:0000259" key="17">
    <source>
        <dbReference type="Pfam" id="PF04560"/>
    </source>
</evidence>
<evidence type="ECO:0000259" key="18">
    <source>
        <dbReference type="Pfam" id="PF04561"/>
    </source>
</evidence>
<dbReference type="InterPro" id="IPR007120">
    <property type="entry name" value="DNA-dir_RNAP_su2_dom"/>
</dbReference>
<dbReference type="Pfam" id="PF04567">
    <property type="entry name" value="RNA_pol_Rpb2_5"/>
    <property type="match status" value="1"/>
</dbReference>
<dbReference type="InterPro" id="IPR014724">
    <property type="entry name" value="RNA_pol_RPB2_OB-fold"/>
</dbReference>
<keyword evidence="9" id="KW-0862">Zinc</keyword>
<evidence type="ECO:0000256" key="12">
    <source>
        <dbReference type="ARBA" id="ARBA00048552"/>
    </source>
</evidence>
<evidence type="ECO:0000259" key="22">
    <source>
        <dbReference type="Pfam" id="PF04567"/>
    </source>
</evidence>
<dbReference type="GO" id="GO:0006386">
    <property type="term" value="P:termination of RNA polymerase III transcription"/>
    <property type="evidence" value="ECO:0007669"/>
    <property type="project" value="UniProtKB-ARBA"/>
</dbReference>
<evidence type="ECO:0000256" key="4">
    <source>
        <dbReference type="ARBA" id="ARBA00022478"/>
    </source>
</evidence>
<dbReference type="OrthoDB" id="10248617at2759"/>
<reference evidence="23 24" key="1">
    <citation type="journal article" date="2018" name="Mol. Biol. Evol.">
        <title>Broad Genomic Sampling Reveals a Smut Pathogenic Ancestry of the Fungal Clade Ustilaginomycotina.</title>
        <authorList>
            <person name="Kijpornyongpan T."/>
            <person name="Mondo S.J."/>
            <person name="Barry K."/>
            <person name="Sandor L."/>
            <person name="Lee J."/>
            <person name="Lipzen A."/>
            <person name="Pangilinan J."/>
            <person name="LaButti K."/>
            <person name="Hainaut M."/>
            <person name="Henrissat B."/>
            <person name="Grigoriev I.V."/>
            <person name="Spatafora J.W."/>
            <person name="Aime M.C."/>
        </authorList>
    </citation>
    <scope>NUCLEOTIDE SEQUENCE [LARGE SCALE GENOMIC DNA]</scope>
    <source>
        <strain evidence="23 24">MCA 4186</strain>
    </source>
</reference>
<keyword evidence="10 15" id="KW-0804">Transcription</keyword>
<dbReference type="Gene3D" id="3.90.1070.20">
    <property type="match status" value="1"/>
</dbReference>
<dbReference type="Pfam" id="PF04563">
    <property type="entry name" value="RNA_pol_Rpb2_1"/>
    <property type="match status" value="1"/>
</dbReference>
<dbReference type="InterPro" id="IPR007642">
    <property type="entry name" value="RNA_pol_Rpb2_2"/>
</dbReference>
<keyword evidence="5 15" id="KW-0808">Transferase</keyword>
<evidence type="ECO:0000313" key="23">
    <source>
        <dbReference type="EMBL" id="PWO01235.1"/>
    </source>
</evidence>
<evidence type="ECO:0000256" key="2">
    <source>
        <dbReference type="ARBA" id="ARBA00006835"/>
    </source>
</evidence>
<dbReference type="Gene3D" id="3.90.1110.10">
    <property type="entry name" value="RNA polymerase Rpb2, domain 2"/>
    <property type="match status" value="1"/>
</dbReference>
<keyword evidence="7" id="KW-0479">Metal-binding</keyword>
<dbReference type="AlphaFoldDB" id="A0A316ZJI0"/>
<dbReference type="CDD" id="cd00653">
    <property type="entry name" value="RNA_pol_B_RPB2"/>
    <property type="match status" value="1"/>
</dbReference>
<dbReference type="InterPro" id="IPR007641">
    <property type="entry name" value="RNA_pol_Rpb2_7"/>
</dbReference>
<dbReference type="InterPro" id="IPR007644">
    <property type="entry name" value="RNA_pol_bsu_protrusion"/>
</dbReference>
<evidence type="ECO:0000256" key="5">
    <source>
        <dbReference type="ARBA" id="ARBA00022679"/>
    </source>
</evidence>
<evidence type="ECO:0000256" key="15">
    <source>
        <dbReference type="RuleBase" id="RU363031"/>
    </source>
</evidence>
<evidence type="ECO:0000256" key="9">
    <source>
        <dbReference type="ARBA" id="ARBA00022833"/>
    </source>
</evidence>
<comment type="catalytic activity">
    <reaction evidence="12 15">
        <text>RNA(n) + a ribonucleoside 5'-triphosphate = RNA(n+1) + diphosphate</text>
        <dbReference type="Rhea" id="RHEA:21248"/>
        <dbReference type="Rhea" id="RHEA-COMP:14527"/>
        <dbReference type="Rhea" id="RHEA-COMP:17342"/>
        <dbReference type="ChEBI" id="CHEBI:33019"/>
        <dbReference type="ChEBI" id="CHEBI:61557"/>
        <dbReference type="ChEBI" id="CHEBI:140395"/>
        <dbReference type="EC" id="2.7.7.6"/>
    </reaction>
</comment>
<dbReference type="PROSITE" id="PS01166">
    <property type="entry name" value="RNA_POL_BETA"/>
    <property type="match status" value="1"/>
</dbReference>
<feature type="domain" description="RNA polymerase beta subunit protrusion" evidence="19">
    <location>
        <begin position="31"/>
        <end position="408"/>
    </location>
</feature>
<dbReference type="InterPro" id="IPR007645">
    <property type="entry name" value="RNA_pol_Rpb2_3"/>
</dbReference>
<evidence type="ECO:0000256" key="3">
    <source>
        <dbReference type="ARBA" id="ARBA00011206"/>
    </source>
</evidence>
<dbReference type="FunFam" id="3.90.1100.10:FF:000019">
    <property type="entry name" value="DNA-directed RNA polymerase subunit beta"/>
    <property type="match status" value="1"/>
</dbReference>
<feature type="domain" description="RNA polymerase Rpb2" evidence="22">
    <location>
        <begin position="618"/>
        <end position="647"/>
    </location>
</feature>
<keyword evidence="4 15" id="KW-0240">DNA-directed RNA polymerase</keyword>
<dbReference type="GO" id="GO:0000428">
    <property type="term" value="C:DNA-directed RNA polymerase complex"/>
    <property type="evidence" value="ECO:0007669"/>
    <property type="project" value="UniProtKB-KW"/>
</dbReference>
<keyword evidence="24" id="KW-1185">Reference proteome</keyword>
<dbReference type="GO" id="GO:0008270">
    <property type="term" value="F:zinc ion binding"/>
    <property type="evidence" value="ECO:0007669"/>
    <property type="project" value="UniProtKB-KW"/>
</dbReference>
<evidence type="ECO:0000313" key="24">
    <source>
        <dbReference type="Proteomes" id="UP000245946"/>
    </source>
</evidence>
<dbReference type="FunFam" id="3.90.1070.20:FF:000002">
    <property type="entry name" value="DNA-directed RNA polymerase subunit beta"/>
    <property type="match status" value="1"/>
</dbReference>
<evidence type="ECO:0000256" key="14">
    <source>
        <dbReference type="RuleBase" id="RU000434"/>
    </source>
</evidence>
<dbReference type="GO" id="GO:0003899">
    <property type="term" value="F:DNA-directed RNA polymerase activity"/>
    <property type="evidence" value="ECO:0007669"/>
    <property type="project" value="UniProtKB-EC"/>
</dbReference>
<keyword evidence="11" id="KW-0539">Nucleus</keyword>
<dbReference type="Pfam" id="PF04566">
    <property type="entry name" value="RNA_pol_Rpb2_4"/>
    <property type="match status" value="1"/>
</dbReference>
<dbReference type="Pfam" id="PF04560">
    <property type="entry name" value="RNA_pol_Rpb2_7"/>
    <property type="match status" value="1"/>
</dbReference>
<dbReference type="GO" id="GO:0032549">
    <property type="term" value="F:ribonucleoside binding"/>
    <property type="evidence" value="ECO:0007669"/>
    <property type="project" value="InterPro"/>
</dbReference>
<dbReference type="STRING" id="58919.A0A316ZJI0"/>
<evidence type="ECO:0000259" key="21">
    <source>
        <dbReference type="Pfam" id="PF04566"/>
    </source>
</evidence>
<dbReference type="NCBIfam" id="NF007175">
    <property type="entry name" value="PRK09606.1"/>
    <property type="match status" value="1"/>
</dbReference>
<dbReference type="InterPro" id="IPR007646">
    <property type="entry name" value="RNA_pol_Rpb2_4"/>
</dbReference>
<dbReference type="Gene3D" id="2.40.270.10">
    <property type="entry name" value="DNA-directed RNA polymerase, subunit 2, domain 6"/>
    <property type="match status" value="1"/>
</dbReference>
<organism evidence="23 24">
    <name type="scientific">Tilletiopsis washingtonensis</name>
    <dbReference type="NCBI Taxonomy" id="58919"/>
    <lineage>
        <taxon>Eukaryota</taxon>
        <taxon>Fungi</taxon>
        <taxon>Dikarya</taxon>
        <taxon>Basidiomycota</taxon>
        <taxon>Ustilaginomycotina</taxon>
        <taxon>Exobasidiomycetes</taxon>
        <taxon>Entylomatales</taxon>
        <taxon>Entylomatales incertae sedis</taxon>
        <taxon>Tilletiopsis</taxon>
    </lineage>
</organism>
<sequence length="1129" mass="126446">MLLKGGKGLTDPVKTVEDKWELLPAFLQVKGLVKQHIDSFNFFVDKDLKSIIKANEKVTSDIDPKFFLKYTDISVGAPERNDADSISKAITPHECRLRDMTYSAPIHVSVEYTRGNKIVRRKGVLIGKIPIMLRSNKCWLTGRSEAELARMNECPLDPGGYFVVKGTEKVILVQEQLSKNRIIVESDAKRGVLASVTSSTHERKSKSYVATKNGRIYLRHNSLHEDIPIAIAFKAMGIQSDREILQLVAGHDEAFKDIFAINLEECSRQKVFTRLQALNYMGTRVKVTRRPMQVRRPPSEEALEVLANVVMAHVIVEKLNFRPKAIYIATMVRRVLMAMQNEKLVDDRDYVGNKRLELAGQLLSLLFEDLFKKFNQDLKMNIDKILKKPNRTSEFDAYNQLSFHGDAISSGFIRAISTGNWSLKRFKMERAGITHVLSRLSFIAALGMMTRISSQFEKTRKVSGPRALQPSQWGMLCPSDTPEGEACGLVKNLALMTHITTDVEEKPIFDVAVLLGVEDINMITGAELYRDDSYVVYINGSVIGVTRFPVRFVQSFRRLRRAGRFSEFVSIYTNSHHRAVHIASDGGRICRPMIIVENGQSKVTSEHIRQLKARARTFDDFLTDGLIEYLDVNEENDSYIALYESEIIPVTTHLEIEPFTLLGAVAGLIPYPHHNQSPRNTYQCAMGKQAIGAIAYNQLNRIDTLLYLMVYPQKPMVKTKTIELIGYDRLPAGQNAMVAVMSYSGYDIEDALVLNKASLDRGFGRCQVMRKQTIQLRKYPNGTHDRLADAPVDESGEKPKRYAALEADGIAGVGERIDEMDVYVNKQVPTNANDNSAAAIGGMSSAEFKNQAATYKGKVPSYVDQVLITDADQDQTIVKTLLRQTRRPELGDKFSSRHGQKGVCGLIVEQADMPFTDQGINPDVIMNPHGFPSRMTVGKMIELLAGKAGVITGSLQYGTAFGGSKVDDMSRLLIENGYSYAGKDFLQSGISGQPMEAYVYFGPIYYQKLKHMVMDKMHARARGPRAVLTRQPTEGRSRDGGLRLGEMERDCLIGYGATQLLLERLMISSDAFVVNVCQRCGLIGYNGYCKYCRSSKEVVSLTIPYATKLLINELMAMQIVPRLVLEDAV</sequence>
<accession>A0A316ZJI0</accession>
<feature type="domain" description="RNA polymerase Rpb2" evidence="17">
    <location>
        <begin position="1040"/>
        <end position="1125"/>
    </location>
</feature>
<feature type="domain" description="RNA polymerase Rpb2" evidence="20">
    <location>
        <begin position="436"/>
        <end position="499"/>
    </location>
</feature>
<keyword evidence="8" id="KW-0863">Zinc-finger</keyword>
<evidence type="ECO:0000256" key="1">
    <source>
        <dbReference type="ARBA" id="ARBA00004123"/>
    </source>
</evidence>
<evidence type="ECO:0000256" key="7">
    <source>
        <dbReference type="ARBA" id="ARBA00022723"/>
    </source>
</evidence>
<dbReference type="Gene3D" id="2.40.50.150">
    <property type="match status" value="1"/>
</dbReference>
<dbReference type="EMBL" id="KZ819283">
    <property type="protein sequence ID" value="PWO01235.1"/>
    <property type="molecule type" value="Genomic_DNA"/>
</dbReference>
<evidence type="ECO:0000259" key="19">
    <source>
        <dbReference type="Pfam" id="PF04563"/>
    </source>
</evidence>
<evidence type="ECO:0000259" key="20">
    <source>
        <dbReference type="Pfam" id="PF04565"/>
    </source>
</evidence>
<evidence type="ECO:0000256" key="10">
    <source>
        <dbReference type="ARBA" id="ARBA00023163"/>
    </source>
</evidence>
<feature type="domain" description="DNA-directed RNA polymerase subunit 2 hybrid-binding" evidence="16">
    <location>
        <begin position="665"/>
        <end position="1038"/>
    </location>
</feature>
<evidence type="ECO:0000259" key="16">
    <source>
        <dbReference type="Pfam" id="PF00562"/>
    </source>
</evidence>
<dbReference type="Pfam" id="PF00562">
    <property type="entry name" value="RNA_pol_Rpb2_6"/>
    <property type="match status" value="1"/>
</dbReference>
<dbReference type="Pfam" id="PF04561">
    <property type="entry name" value="RNA_pol_Rpb2_2"/>
    <property type="match status" value="1"/>
</dbReference>
<dbReference type="SUPFAM" id="SSF64484">
    <property type="entry name" value="beta and beta-prime subunits of DNA dependent RNA-polymerase"/>
    <property type="match status" value="1"/>
</dbReference>
<dbReference type="EC" id="2.7.7.6" evidence="15"/>
<dbReference type="Proteomes" id="UP000245946">
    <property type="component" value="Unassembled WGS sequence"/>
</dbReference>
<dbReference type="GO" id="GO:0003677">
    <property type="term" value="F:DNA binding"/>
    <property type="evidence" value="ECO:0007669"/>
    <property type="project" value="InterPro"/>
</dbReference>
<dbReference type="InterPro" id="IPR037034">
    <property type="entry name" value="RNA_pol_Rpb2_2_sf"/>
</dbReference>
<dbReference type="InterPro" id="IPR015712">
    <property type="entry name" value="DNA-dir_RNA_pol_su2"/>
</dbReference>
<evidence type="ECO:0000256" key="8">
    <source>
        <dbReference type="ARBA" id="ARBA00022771"/>
    </source>
</evidence>
<proteinExistence type="inferred from homology"/>
<dbReference type="GO" id="GO:0005634">
    <property type="term" value="C:nucleus"/>
    <property type="evidence" value="ECO:0007669"/>
    <property type="project" value="UniProtKB-SubCell"/>
</dbReference>
<feature type="domain" description="RNA polymerase Rpb2" evidence="21">
    <location>
        <begin position="536"/>
        <end position="597"/>
    </location>
</feature>
<dbReference type="Pfam" id="PF04565">
    <property type="entry name" value="RNA_pol_Rpb2_3"/>
    <property type="match status" value="1"/>
</dbReference>
<evidence type="ECO:0000256" key="13">
    <source>
        <dbReference type="ARBA" id="ARBA00053978"/>
    </source>
</evidence>
<feature type="domain" description="RNA polymerase Rpb2" evidence="18">
    <location>
        <begin position="179"/>
        <end position="357"/>
    </location>
</feature>
<dbReference type="FunFam" id="2.40.270.10:FF:000006">
    <property type="entry name" value="DNA-directed RNA polymerase subunit beta"/>
    <property type="match status" value="1"/>
</dbReference>
<dbReference type="InterPro" id="IPR037033">
    <property type="entry name" value="DNA-dir_RNAP_su2_hyb_sf"/>
</dbReference>
<protein>
    <recommendedName>
        <fullName evidence="15">DNA-directed RNA polymerase subunit beta</fullName>
        <ecNumber evidence="15">2.7.7.6</ecNumber>
    </recommendedName>
</protein>
<dbReference type="FunFam" id="3.90.1800.10:FF:000002">
    <property type="entry name" value="DNA-directed RNA polymerase subunit beta"/>
    <property type="match status" value="1"/>
</dbReference>
<dbReference type="FunFam" id="2.40.270.10:FF:000011">
    <property type="entry name" value="DNA-directed RNA polymerase subunit beta"/>
    <property type="match status" value="1"/>
</dbReference>